<organism evidence="1">
    <name type="scientific">Siphoviridae sp. ctoNj20</name>
    <dbReference type="NCBI Taxonomy" id="2826085"/>
    <lineage>
        <taxon>Viruses</taxon>
        <taxon>Duplodnaviria</taxon>
        <taxon>Heunggongvirae</taxon>
        <taxon>Uroviricota</taxon>
        <taxon>Caudoviricetes</taxon>
    </lineage>
</organism>
<dbReference type="PROSITE" id="PS51257">
    <property type="entry name" value="PROKAR_LIPOPROTEIN"/>
    <property type="match status" value="1"/>
</dbReference>
<name>A0A8D9UHE3_9CAUD</name>
<evidence type="ECO:0000313" key="1">
    <source>
        <dbReference type="EMBL" id="DAD55436.1"/>
    </source>
</evidence>
<sequence length="87" mass="9754">MKKLVCIVAVVCTLLCGCSKNNPPTDDKSYDEESMFVICESSSFNKCWDIVYHKDTKVMYAVSRGGYNSGNFTLLVNPDGSPMLWEE</sequence>
<evidence type="ECO:0008006" key="2">
    <source>
        <dbReference type="Google" id="ProtNLM"/>
    </source>
</evidence>
<proteinExistence type="predicted"/>
<dbReference type="EMBL" id="BK014724">
    <property type="protein sequence ID" value="DAD55436.1"/>
    <property type="molecule type" value="Genomic_DNA"/>
</dbReference>
<accession>A0A8D9UHE3</accession>
<reference evidence="1" key="1">
    <citation type="journal article" date="2021" name="Proc. Natl. Acad. Sci. U.S.A.">
        <title>A Catalog of Tens of Thousands of Viruses from Human Metagenomes Reveals Hidden Associations with Chronic Diseases.</title>
        <authorList>
            <person name="Tisza M.J."/>
            <person name="Buck C.B."/>
        </authorList>
    </citation>
    <scope>NUCLEOTIDE SEQUENCE</scope>
    <source>
        <strain evidence="1">CtoNj20</strain>
    </source>
</reference>
<protein>
    <recommendedName>
        <fullName evidence="2">Lipoprotein</fullName>
    </recommendedName>
</protein>